<gene>
    <name evidence="2" type="ORF">JTE90_002114</name>
</gene>
<feature type="region of interest" description="Disordered" evidence="1">
    <location>
        <begin position="107"/>
        <end position="137"/>
    </location>
</feature>
<name>A0AAV6V6T0_9ARAC</name>
<reference evidence="2 3" key="1">
    <citation type="journal article" date="2022" name="Nat. Ecol. Evol.">
        <title>A masculinizing supergene underlies an exaggerated male reproductive morph in a spider.</title>
        <authorList>
            <person name="Hendrickx F."/>
            <person name="De Corte Z."/>
            <person name="Sonet G."/>
            <person name="Van Belleghem S.M."/>
            <person name="Kostlbacher S."/>
            <person name="Vangestel C."/>
        </authorList>
    </citation>
    <scope>NUCLEOTIDE SEQUENCE [LARGE SCALE GENOMIC DNA]</scope>
    <source>
        <strain evidence="2">W744_W776</strain>
    </source>
</reference>
<sequence length="137" mass="15532">MQLHRDPMGSRAQNPPDSHSKLCSICDNIGQTLDGPRLRPGVGYDQVKTPYKQLSNGAQSITTRGHNGSFGLCLVPPSMTSPGWFSMWQCHRMVYPLVKTRVIYQPLIPQKRPKQENENETLTPDAPKKKNNRYKNK</sequence>
<evidence type="ECO:0000313" key="3">
    <source>
        <dbReference type="Proteomes" id="UP000827092"/>
    </source>
</evidence>
<accession>A0AAV6V6T0</accession>
<comment type="caution">
    <text evidence="2">The sequence shown here is derived from an EMBL/GenBank/DDBJ whole genome shotgun (WGS) entry which is preliminary data.</text>
</comment>
<dbReference type="EMBL" id="JAFNEN010000141">
    <property type="protein sequence ID" value="KAG8192289.1"/>
    <property type="molecule type" value="Genomic_DNA"/>
</dbReference>
<evidence type="ECO:0000313" key="2">
    <source>
        <dbReference type="EMBL" id="KAG8192289.1"/>
    </source>
</evidence>
<dbReference type="AlphaFoldDB" id="A0AAV6V6T0"/>
<keyword evidence="3" id="KW-1185">Reference proteome</keyword>
<evidence type="ECO:0000256" key="1">
    <source>
        <dbReference type="SAM" id="MobiDB-lite"/>
    </source>
</evidence>
<protein>
    <submittedName>
        <fullName evidence="2">Uncharacterized protein</fullName>
    </submittedName>
</protein>
<proteinExistence type="predicted"/>
<organism evidence="2 3">
    <name type="scientific">Oedothorax gibbosus</name>
    <dbReference type="NCBI Taxonomy" id="931172"/>
    <lineage>
        <taxon>Eukaryota</taxon>
        <taxon>Metazoa</taxon>
        <taxon>Ecdysozoa</taxon>
        <taxon>Arthropoda</taxon>
        <taxon>Chelicerata</taxon>
        <taxon>Arachnida</taxon>
        <taxon>Araneae</taxon>
        <taxon>Araneomorphae</taxon>
        <taxon>Entelegynae</taxon>
        <taxon>Araneoidea</taxon>
        <taxon>Linyphiidae</taxon>
        <taxon>Erigoninae</taxon>
        <taxon>Oedothorax</taxon>
    </lineage>
</organism>
<feature type="region of interest" description="Disordered" evidence="1">
    <location>
        <begin position="1"/>
        <end position="21"/>
    </location>
</feature>
<dbReference type="Proteomes" id="UP000827092">
    <property type="component" value="Unassembled WGS sequence"/>
</dbReference>